<dbReference type="InterPro" id="IPR051159">
    <property type="entry name" value="Hexapeptide_acetyltransf"/>
</dbReference>
<evidence type="ECO:0000256" key="2">
    <source>
        <dbReference type="ARBA" id="ARBA00022679"/>
    </source>
</evidence>
<sequence length="182" mass="19945">MIIIKRIIKKLLTFLGINLKKIKVYPYKIGNLKHQNARVDSLTPMFVEIGDDFVSAPGSIILSHDASPFMHTGKYRIEKTIIGDKVFLGANSVVLPGVTISNNVIVGAGSVVTKDVPEGVVVAGNPARVMCTIDEYFSKCINKGCLYQAPKEFDNILDDGRPSKESILKFQHDILDQKIAGS</sequence>
<evidence type="ECO:0000256" key="1">
    <source>
        <dbReference type="ARBA" id="ARBA00007274"/>
    </source>
</evidence>
<gene>
    <name evidence="3" type="ORF">RT723_16520</name>
</gene>
<dbReference type="InterPro" id="IPR011004">
    <property type="entry name" value="Trimer_LpxA-like_sf"/>
</dbReference>
<dbReference type="RefSeq" id="WP_315948244.1">
    <property type="nucleotide sequence ID" value="NZ_JAWCUA010000010.1"/>
</dbReference>
<dbReference type="PANTHER" id="PTHR23416:SF23">
    <property type="entry name" value="ACETYLTRANSFERASE C18B11.09C-RELATED"/>
    <property type="match status" value="1"/>
</dbReference>
<evidence type="ECO:0000313" key="3">
    <source>
        <dbReference type="EMBL" id="MDU0114564.1"/>
    </source>
</evidence>
<dbReference type="EMBL" id="JAWCUA010000010">
    <property type="protein sequence ID" value="MDU0114564.1"/>
    <property type="molecule type" value="Genomic_DNA"/>
</dbReference>
<dbReference type="PANTHER" id="PTHR23416">
    <property type="entry name" value="SIALIC ACID SYNTHASE-RELATED"/>
    <property type="match status" value="1"/>
</dbReference>
<comment type="similarity">
    <text evidence="1">Belongs to the transferase hexapeptide repeat family.</text>
</comment>
<comment type="caution">
    <text evidence="3">The sequence shown here is derived from an EMBL/GenBank/DDBJ whole genome shotgun (WGS) entry which is preliminary data.</text>
</comment>
<dbReference type="Proteomes" id="UP001257914">
    <property type="component" value="Unassembled WGS sequence"/>
</dbReference>
<dbReference type="Pfam" id="PF14602">
    <property type="entry name" value="Hexapep_2"/>
    <property type="match status" value="1"/>
</dbReference>
<protein>
    <submittedName>
        <fullName evidence="3">DapH/DapD/GlmU-related protein</fullName>
    </submittedName>
</protein>
<dbReference type="SUPFAM" id="SSF51161">
    <property type="entry name" value="Trimeric LpxA-like enzymes"/>
    <property type="match status" value="1"/>
</dbReference>
<name>A0ABU3R4G1_9GAMM</name>
<organism evidence="3 4">
    <name type="scientific">Psychrosphaera aquimarina</name>
    <dbReference type="NCBI Taxonomy" id="2044854"/>
    <lineage>
        <taxon>Bacteria</taxon>
        <taxon>Pseudomonadati</taxon>
        <taxon>Pseudomonadota</taxon>
        <taxon>Gammaproteobacteria</taxon>
        <taxon>Alteromonadales</taxon>
        <taxon>Pseudoalteromonadaceae</taxon>
        <taxon>Psychrosphaera</taxon>
    </lineage>
</organism>
<evidence type="ECO:0000313" key="4">
    <source>
        <dbReference type="Proteomes" id="UP001257914"/>
    </source>
</evidence>
<keyword evidence="2" id="KW-0808">Transferase</keyword>
<accession>A0ABU3R4G1</accession>
<reference evidence="3 4" key="1">
    <citation type="submission" date="2023-10" db="EMBL/GenBank/DDBJ databases">
        <title>Psychrosphaera aquimaarina strain SW33 isolated from seawater.</title>
        <authorList>
            <person name="Bayburt H."/>
            <person name="Kim J.M."/>
            <person name="Choi B.J."/>
            <person name="Jeon C.O."/>
        </authorList>
    </citation>
    <scope>NUCLEOTIDE SEQUENCE [LARGE SCALE GENOMIC DNA]</scope>
    <source>
        <strain evidence="3 4">KCTC 52743</strain>
    </source>
</reference>
<keyword evidence="4" id="KW-1185">Reference proteome</keyword>
<dbReference type="InterPro" id="IPR001451">
    <property type="entry name" value="Hexapep"/>
</dbReference>
<dbReference type="Gene3D" id="2.160.10.10">
    <property type="entry name" value="Hexapeptide repeat proteins"/>
    <property type="match status" value="1"/>
</dbReference>
<proteinExistence type="inferred from homology"/>